<comment type="caution">
    <text evidence="6">Lacks conserved residue(s) required for the propagation of feature annotation.</text>
</comment>
<feature type="region of interest" description="Disordered" evidence="7">
    <location>
        <begin position="1"/>
        <end position="30"/>
    </location>
</feature>
<feature type="transmembrane region" description="Helical" evidence="6">
    <location>
        <begin position="817"/>
        <end position="841"/>
    </location>
</feature>
<dbReference type="InterPro" id="IPR049452">
    <property type="entry name" value="Anoctamin_TM"/>
</dbReference>
<evidence type="ECO:0000256" key="2">
    <source>
        <dbReference type="ARBA" id="ARBA00009671"/>
    </source>
</evidence>
<dbReference type="Pfam" id="PF04547">
    <property type="entry name" value="Anoctamin"/>
    <property type="match status" value="1"/>
</dbReference>
<reference evidence="9 10" key="1">
    <citation type="submission" date="2017-06" db="EMBL/GenBank/DDBJ databases">
        <title>A platform for efficient transgenesis in Macrostomum lignano, a flatworm model organism for stem cell research.</title>
        <authorList>
            <person name="Berezikov E."/>
        </authorList>
    </citation>
    <scope>NUCLEOTIDE SEQUENCE [LARGE SCALE GENOMIC DNA]</scope>
    <source>
        <strain evidence="9">DV1</strain>
        <tissue evidence="9">Whole organism</tissue>
    </source>
</reference>
<evidence type="ECO:0000259" key="8">
    <source>
        <dbReference type="Pfam" id="PF04547"/>
    </source>
</evidence>
<protein>
    <recommendedName>
        <fullName evidence="6">Anoctamin</fullName>
    </recommendedName>
</protein>
<keyword evidence="3 6" id="KW-0812">Transmembrane</keyword>
<keyword evidence="4 6" id="KW-1133">Transmembrane helix</keyword>
<dbReference type="EMBL" id="NIVC01002942">
    <property type="protein sequence ID" value="PAA54271.1"/>
    <property type="molecule type" value="Genomic_DNA"/>
</dbReference>
<gene>
    <name evidence="9" type="ORF">BOX15_Mlig028041g3</name>
</gene>
<dbReference type="GO" id="GO:0016020">
    <property type="term" value="C:membrane"/>
    <property type="evidence" value="ECO:0007669"/>
    <property type="project" value="UniProtKB-SubCell"/>
</dbReference>
<feature type="transmembrane region" description="Helical" evidence="6">
    <location>
        <begin position="861"/>
        <end position="886"/>
    </location>
</feature>
<dbReference type="PANTHER" id="PTHR12308">
    <property type="entry name" value="ANOCTAMIN"/>
    <property type="match status" value="1"/>
</dbReference>
<feature type="domain" description="Anoctamin transmembrane" evidence="8">
    <location>
        <begin position="362"/>
        <end position="897"/>
    </location>
</feature>
<evidence type="ECO:0000256" key="6">
    <source>
        <dbReference type="RuleBase" id="RU280814"/>
    </source>
</evidence>
<feature type="transmembrane region" description="Helical" evidence="6">
    <location>
        <begin position="769"/>
        <end position="797"/>
    </location>
</feature>
<dbReference type="PANTHER" id="PTHR12308:SF73">
    <property type="entry name" value="ANOCTAMIN"/>
    <property type="match status" value="1"/>
</dbReference>
<evidence type="ECO:0000256" key="5">
    <source>
        <dbReference type="ARBA" id="ARBA00023136"/>
    </source>
</evidence>
<comment type="caution">
    <text evidence="9">The sequence shown here is derived from an EMBL/GenBank/DDBJ whole genome shotgun (WGS) entry which is preliminary data.</text>
</comment>
<feature type="transmembrane region" description="Helical" evidence="6">
    <location>
        <begin position="513"/>
        <end position="537"/>
    </location>
</feature>
<evidence type="ECO:0000256" key="7">
    <source>
        <dbReference type="SAM" id="MobiDB-lite"/>
    </source>
</evidence>
<keyword evidence="10" id="KW-1185">Reference proteome</keyword>
<evidence type="ECO:0000256" key="4">
    <source>
        <dbReference type="ARBA" id="ARBA00022989"/>
    </source>
</evidence>
<feature type="non-terminal residue" evidence="9">
    <location>
        <position position="1"/>
    </location>
</feature>
<evidence type="ECO:0000313" key="9">
    <source>
        <dbReference type="EMBL" id="PAA54271.1"/>
    </source>
</evidence>
<dbReference type="AlphaFoldDB" id="A0A267DY92"/>
<accession>A0A267DY92</accession>
<comment type="similarity">
    <text evidence="2 6">Belongs to the anoctamin family.</text>
</comment>
<feature type="transmembrane region" description="Helical" evidence="6">
    <location>
        <begin position="563"/>
        <end position="581"/>
    </location>
</feature>
<dbReference type="OrthoDB" id="296386at2759"/>
<evidence type="ECO:0000256" key="1">
    <source>
        <dbReference type="ARBA" id="ARBA00004141"/>
    </source>
</evidence>
<dbReference type="GO" id="GO:0005254">
    <property type="term" value="F:chloride channel activity"/>
    <property type="evidence" value="ECO:0007669"/>
    <property type="project" value="TreeGrafter"/>
</dbReference>
<feature type="transmembrane region" description="Helical" evidence="6">
    <location>
        <begin position="371"/>
        <end position="400"/>
    </location>
</feature>
<evidence type="ECO:0000313" key="10">
    <source>
        <dbReference type="Proteomes" id="UP000215902"/>
    </source>
</evidence>
<name>A0A267DY92_9PLAT</name>
<sequence>SPAAERLAKTNSANSKPKTAGQRHPSRAAMEQDNRVAEFALHYATVRAFAEDRRCQAKHWARRYFKLGAEARGLTVTSRSMRFPSEKGDRKSCEFVSHYLGFRANSLVLLRKAEALLMELPLKGPCGERLTLHNTSVSNFVAWGGCCSGLLTDGVEEKNPPDHVLDEANSDIICTPFLMAKIHLFYGGPEKEVPGSTLPDEDMPSEVVQNLTDACDGIPLTGAQRIHLTHAILQDINIGPELRSRMRRMGPGQFFCSEQESCRYCSGLRERLESEDESEPICLEYLLESNIFADAYAMHDKTRAKSKCCTCGPSCCCCLCLSPLGHAVEPETTAASKPRLDLRLRLRKTWDCCCRFQPISLIRLYFGEKMAFYFAWVGYIIWSLLFITAFGLACLIYGLVYASNNYVASSEKFLNSTGGNANQFSTGSKLSIFMVSLMQFIRLVFENELTIVFGCVLSLWSMTTTETWRKYESSLSYRWDMNNQLFAERSLPNRAVLVRCCCRMSTGRHQTDCLRCLGGFSLIFTCVAIVFAVTVSIQVTKLVATAWHCVGTSEESKDSGACFFLATALPALAHIVLIDAFDRLYSVLARKITKWERHRYLTDQENSFAMKEFAFRFANNYAALFYIAFVRLGGIRVGSLTDHCELGGTRVDCFSQLNLLTTYYIVFRSALKSFIDYLWPLVKHCHPFWSALRCFKSLLACFCPCLKSQLYGVELSCLNEQEMRLKEPGARRHGGNADDQQLEEFLEFACQRHMANEGDDVEYLDKMILYGYMVLFGSACFLAPVAALVALTVDLRLDASRLLLRYRRPLPRPSQGLGIWGGILDCLSYAGVFSTAAILAFTSDSLSVFVRLQDLSEDRRVLYRLVLFIAFVSATLSLKFLLIVAIRGPSTKLKMQLKWEYWAVPKILAYERVSDDVVKKLEKIRSANEWFRSSLPCCPGARGSGRKPTVEAMA</sequence>
<dbReference type="InterPro" id="IPR007632">
    <property type="entry name" value="Anoctamin"/>
</dbReference>
<comment type="subcellular location">
    <subcellularLocation>
        <location evidence="1 6">Membrane</location>
        <topology evidence="1 6">Multi-pass membrane protein</topology>
    </subcellularLocation>
</comment>
<evidence type="ECO:0000256" key="3">
    <source>
        <dbReference type="ARBA" id="ARBA00022692"/>
    </source>
</evidence>
<organism evidence="9 10">
    <name type="scientific">Macrostomum lignano</name>
    <dbReference type="NCBI Taxonomy" id="282301"/>
    <lineage>
        <taxon>Eukaryota</taxon>
        <taxon>Metazoa</taxon>
        <taxon>Spiralia</taxon>
        <taxon>Lophotrochozoa</taxon>
        <taxon>Platyhelminthes</taxon>
        <taxon>Rhabditophora</taxon>
        <taxon>Macrostomorpha</taxon>
        <taxon>Macrostomida</taxon>
        <taxon>Macrostomidae</taxon>
        <taxon>Macrostomum</taxon>
    </lineage>
</organism>
<keyword evidence="5 6" id="KW-0472">Membrane</keyword>
<proteinExistence type="inferred from homology"/>
<dbReference type="Proteomes" id="UP000215902">
    <property type="component" value="Unassembled WGS sequence"/>
</dbReference>